<accession>A0A731XV20</accession>
<name>A0A731XV20_SALEE</name>
<comment type="caution">
    <text evidence="2">The sequence shown here is derived from an EMBL/GenBank/DDBJ whole genome shotgun (WGS) entry which is preliminary data.</text>
</comment>
<dbReference type="EMBL" id="DAASAS010000027">
    <property type="protein sequence ID" value="HAE4734144.1"/>
    <property type="molecule type" value="Genomic_DNA"/>
</dbReference>
<evidence type="ECO:0000313" key="2">
    <source>
        <dbReference type="EMBL" id="HAE4734144.1"/>
    </source>
</evidence>
<reference evidence="2" key="1">
    <citation type="journal article" date="2018" name="Genome Biol.">
        <title>SKESA: strategic k-mer extension for scrupulous assemblies.</title>
        <authorList>
            <person name="Souvorov A."/>
            <person name="Agarwala R."/>
            <person name="Lipman D.J."/>
        </authorList>
    </citation>
    <scope>NUCLEOTIDE SEQUENCE</scope>
    <source>
        <strain evidence="2">5039-68</strain>
    </source>
</reference>
<protein>
    <submittedName>
        <fullName evidence="2">Uncharacterized protein</fullName>
    </submittedName>
</protein>
<feature type="region of interest" description="Disordered" evidence="1">
    <location>
        <begin position="1"/>
        <end position="63"/>
    </location>
</feature>
<organism evidence="2">
    <name type="scientific">Salmonella enterica subsp. VII serovar 40:z4,z24:[z39]</name>
    <dbReference type="NCBI Taxonomy" id="1967625"/>
    <lineage>
        <taxon>Bacteria</taxon>
        <taxon>Pseudomonadati</taxon>
        <taxon>Pseudomonadota</taxon>
        <taxon>Gammaproteobacteria</taxon>
        <taxon>Enterobacterales</taxon>
        <taxon>Enterobacteriaceae</taxon>
        <taxon>Salmonella</taxon>
    </lineage>
</organism>
<evidence type="ECO:0000256" key="1">
    <source>
        <dbReference type="SAM" id="MobiDB-lite"/>
    </source>
</evidence>
<dbReference type="AlphaFoldDB" id="A0A731XV20"/>
<proteinExistence type="predicted"/>
<sequence>MENQNEQTNTETKATAVGGKREPSFAAAIFGAAKEPAAEKGNKSPEEGAGAQPESAEIDLLAGADDSTTLARGAGDGEGESETVDVWQFNGVDYTADQVEEALRERESYQRHNQSVQPLAEAIQRAEDDTARFKEMALYGNARVYGNAQVYCHAHHITIGPIGSECGVVTAFRQSDNSIIISRGCFSGTIEEFAEAVRNRHGGTHYADEYEIVIKLIETRLMEVD</sequence>
<feature type="compositionally biased region" description="Polar residues" evidence="1">
    <location>
        <begin position="1"/>
        <end position="13"/>
    </location>
</feature>
<gene>
    <name evidence="2" type="ORF">GND13_003506</name>
</gene>
<feature type="compositionally biased region" description="Basic and acidic residues" evidence="1">
    <location>
        <begin position="36"/>
        <end position="46"/>
    </location>
</feature>
<reference evidence="2" key="2">
    <citation type="submission" date="2018-07" db="EMBL/GenBank/DDBJ databases">
        <authorList>
            <consortium name="NCBI Pathogen Detection Project"/>
        </authorList>
    </citation>
    <scope>NUCLEOTIDE SEQUENCE</scope>
    <source>
        <strain evidence="2">5039-68</strain>
    </source>
</reference>